<dbReference type="Gene3D" id="3.90.226.10">
    <property type="entry name" value="2-enoyl-CoA Hydratase, Chain A, domain 1"/>
    <property type="match status" value="1"/>
</dbReference>
<dbReference type="InterPro" id="IPR036034">
    <property type="entry name" value="PDZ_sf"/>
</dbReference>
<dbReference type="InterPro" id="IPR001478">
    <property type="entry name" value="PDZ"/>
</dbReference>
<dbReference type="InterPro" id="IPR029045">
    <property type="entry name" value="ClpP/crotonase-like_dom_sf"/>
</dbReference>
<evidence type="ECO:0000313" key="3">
    <source>
        <dbReference type="Proteomes" id="UP000270856"/>
    </source>
</evidence>
<dbReference type="Gene3D" id="2.30.42.10">
    <property type="match status" value="1"/>
</dbReference>
<dbReference type="GO" id="GO:0030288">
    <property type="term" value="C:outer membrane-bounded periplasmic space"/>
    <property type="evidence" value="ECO:0007669"/>
    <property type="project" value="TreeGrafter"/>
</dbReference>
<dbReference type="CDD" id="cd07561">
    <property type="entry name" value="Peptidase_S41_CPP_like"/>
    <property type="match status" value="1"/>
</dbReference>
<reference evidence="2 3" key="1">
    <citation type="submission" date="2018-11" db="EMBL/GenBank/DDBJ databases">
        <title>Aureibaculum marinum gen. nov., sp. nov., a member of the family Flavobacteriaceae isolated from the Bohai Sea.</title>
        <authorList>
            <person name="Ji X."/>
        </authorList>
    </citation>
    <scope>NUCLEOTIDE SEQUENCE [LARGE SCALE GENOMIC DNA]</scope>
    <source>
        <strain evidence="2 3">BH-SD17</strain>
    </source>
</reference>
<sequence>MRKIVLSTVTILTLLFISCDKNKDEPQEPEVEVELNNKINDFVWRGMNTHYYWQQEIADLADTKNDDTNEYYTYLNGYSNPKDLFESLIFDKGNTDRNSVFIEDYRASDASRRGVNDTYGFEFGLSYVSEGSDKVIGYVKYVVPNSPADEAGVKRGDVFNSVNGTEMTDSNYSLFIDAYYNQTTMSLGFAKFENGEFVSNGVDVDLTITEIVENPVYYSSVINHGGTKVGYLVYNSFKYTFHKELNDVFGTFKSEGIQELVLDLRYNGGGTGLTSAYLCSMIYGNASENEVLAKVIHNSKNSDDNYYYPFFDTGRIYNIDGEYNGEDVSLNRLTSLNKLYVIVSGDTASASELLINGLRPYFGDSNVILIGTTTYGKNVGSFTIYDSPDFGPDNINPDHYNAIQPISLKIFNKLDQSDYTNGFDPDIEETEYILEMQPFGDVNEPLLKLALDDISGVGAKTNNLKRLQIGLKGISSSFDKKPVSRELYFLPDELK</sequence>
<keyword evidence="3" id="KW-1185">Reference proteome</keyword>
<dbReference type="SUPFAM" id="SSF50156">
    <property type="entry name" value="PDZ domain-like"/>
    <property type="match status" value="1"/>
</dbReference>
<organism evidence="2 3">
    <name type="scientific">Aureibaculum marinum</name>
    <dbReference type="NCBI Taxonomy" id="2487930"/>
    <lineage>
        <taxon>Bacteria</taxon>
        <taxon>Pseudomonadati</taxon>
        <taxon>Bacteroidota</taxon>
        <taxon>Flavobacteriia</taxon>
        <taxon>Flavobacteriales</taxon>
        <taxon>Flavobacteriaceae</taxon>
        <taxon>Aureibaculum</taxon>
    </lineage>
</organism>
<dbReference type="InterPro" id="IPR041489">
    <property type="entry name" value="PDZ_6"/>
</dbReference>
<dbReference type="InterPro" id="IPR041613">
    <property type="entry name" value="Pept_S41_N"/>
</dbReference>
<dbReference type="RefSeq" id="WP_123897346.1">
    <property type="nucleotide sequence ID" value="NZ_RPFJ01000008.1"/>
</dbReference>
<feature type="domain" description="PDZ" evidence="1">
    <location>
        <begin position="120"/>
        <end position="169"/>
    </location>
</feature>
<dbReference type="Pfam" id="PF17820">
    <property type="entry name" value="PDZ_6"/>
    <property type="match status" value="1"/>
</dbReference>
<dbReference type="PANTHER" id="PTHR32060">
    <property type="entry name" value="TAIL-SPECIFIC PROTEASE"/>
    <property type="match status" value="1"/>
</dbReference>
<dbReference type="EMBL" id="RPFJ01000008">
    <property type="protein sequence ID" value="RPD97987.1"/>
    <property type="molecule type" value="Genomic_DNA"/>
</dbReference>
<dbReference type="InterPro" id="IPR005151">
    <property type="entry name" value="Tail-specific_protease"/>
</dbReference>
<dbReference type="OrthoDB" id="7168509at2"/>
<dbReference type="SUPFAM" id="SSF52096">
    <property type="entry name" value="ClpP/crotonase"/>
    <property type="match status" value="1"/>
</dbReference>
<dbReference type="SMART" id="SM00245">
    <property type="entry name" value="TSPc"/>
    <property type="match status" value="1"/>
</dbReference>
<dbReference type="GO" id="GO:0008236">
    <property type="term" value="F:serine-type peptidase activity"/>
    <property type="evidence" value="ECO:0007669"/>
    <property type="project" value="InterPro"/>
</dbReference>
<dbReference type="Pfam" id="PF18294">
    <property type="entry name" value="Pept_S41_N"/>
    <property type="match status" value="1"/>
</dbReference>
<dbReference type="GO" id="GO:0004175">
    <property type="term" value="F:endopeptidase activity"/>
    <property type="evidence" value="ECO:0007669"/>
    <property type="project" value="TreeGrafter"/>
</dbReference>
<dbReference type="Pfam" id="PF03572">
    <property type="entry name" value="Peptidase_S41"/>
    <property type="match status" value="1"/>
</dbReference>
<evidence type="ECO:0000313" key="2">
    <source>
        <dbReference type="EMBL" id="RPD97987.1"/>
    </source>
</evidence>
<accession>A0A3N4NTH7</accession>
<evidence type="ECO:0000259" key="1">
    <source>
        <dbReference type="PROSITE" id="PS50106"/>
    </source>
</evidence>
<dbReference type="Proteomes" id="UP000270856">
    <property type="component" value="Unassembled WGS sequence"/>
</dbReference>
<dbReference type="AlphaFoldDB" id="A0A3N4NTH7"/>
<dbReference type="GO" id="GO:0007165">
    <property type="term" value="P:signal transduction"/>
    <property type="evidence" value="ECO:0007669"/>
    <property type="project" value="TreeGrafter"/>
</dbReference>
<dbReference type="PROSITE" id="PS51257">
    <property type="entry name" value="PROKAR_LIPOPROTEIN"/>
    <property type="match status" value="1"/>
</dbReference>
<dbReference type="PANTHER" id="PTHR32060:SF30">
    <property type="entry name" value="CARBOXY-TERMINAL PROCESSING PROTEASE CTPA"/>
    <property type="match status" value="1"/>
</dbReference>
<gene>
    <name evidence="2" type="ORF">EGM88_07425</name>
</gene>
<name>A0A3N4NTH7_9FLAO</name>
<protein>
    <submittedName>
        <fullName evidence="2">Peptidase S41</fullName>
    </submittedName>
</protein>
<dbReference type="Gene3D" id="3.30.750.170">
    <property type="match status" value="1"/>
</dbReference>
<dbReference type="GO" id="GO:0006508">
    <property type="term" value="P:proteolysis"/>
    <property type="evidence" value="ECO:0007669"/>
    <property type="project" value="InterPro"/>
</dbReference>
<comment type="caution">
    <text evidence="2">The sequence shown here is derived from an EMBL/GenBank/DDBJ whole genome shotgun (WGS) entry which is preliminary data.</text>
</comment>
<proteinExistence type="predicted"/>
<dbReference type="PROSITE" id="PS50106">
    <property type="entry name" value="PDZ"/>
    <property type="match status" value="1"/>
</dbReference>